<evidence type="ECO:0000313" key="8">
    <source>
        <dbReference type="Proteomes" id="UP000468413"/>
    </source>
</evidence>
<evidence type="ECO:0000256" key="1">
    <source>
        <dbReference type="ARBA" id="ARBA00022741"/>
    </source>
</evidence>
<dbReference type="InterPro" id="IPR003593">
    <property type="entry name" value="AAA+_ATPase"/>
</dbReference>
<feature type="binding site" evidence="3">
    <location>
        <begin position="145"/>
        <end position="152"/>
    </location>
    <ligand>
        <name>ATP</name>
        <dbReference type="ChEBI" id="CHEBI:30616"/>
    </ligand>
</feature>
<dbReference type="PANTHER" id="PTHR22683">
    <property type="entry name" value="SPORULATION PROTEIN RELATED"/>
    <property type="match status" value="1"/>
</dbReference>
<dbReference type="PANTHER" id="PTHR22683:SF1">
    <property type="entry name" value="TYPE VII SECRETION SYSTEM PROTEIN ESSC"/>
    <property type="match status" value="1"/>
</dbReference>
<dbReference type="CDD" id="cd01127">
    <property type="entry name" value="TrwB_TraG_TraD_VirD4"/>
    <property type="match status" value="1"/>
</dbReference>
<protein>
    <submittedName>
        <fullName evidence="7">Cell division protein FtsK</fullName>
    </submittedName>
</protein>
<dbReference type="Gene3D" id="3.40.50.300">
    <property type="entry name" value="P-loop containing nucleotide triphosphate hydrolases"/>
    <property type="match status" value="1"/>
</dbReference>
<evidence type="ECO:0000256" key="2">
    <source>
        <dbReference type="ARBA" id="ARBA00022840"/>
    </source>
</evidence>
<dbReference type="InterPro" id="IPR050206">
    <property type="entry name" value="FtsK/SpoIIIE/SftA"/>
</dbReference>
<dbReference type="GO" id="GO:0005524">
    <property type="term" value="F:ATP binding"/>
    <property type="evidence" value="ECO:0007669"/>
    <property type="project" value="UniProtKB-UniRule"/>
</dbReference>
<keyword evidence="5" id="KW-0812">Transmembrane</keyword>
<sequence>MAAPLVAQIMMIAIMLAQGHWMYALMIVPGAVGCLASVLVSLPAMQPEGSDAPPARRPADRPAAHGQAVDPAAGVDAGQSGTAVFPGIDAMPLEQLLHVDPLPWRTIVRHWSGDAQWEVPVGMAADRRPFALDLRKHGPHALVAGTTGSGKSVLLQSWCLALAVHNGPDRLQFVFLDFKGGSAFHALEQLPHCAGSVSDLNLAHASRALRALEAELTRREWLTAKHRAAYIDALPAPPPRLVVVIDEFHALKDQLPDYINRLVRIASLGRSLGMHLIACTQNPMGQVGTDMKANMALNICLRVRDALQSAELLGDGRAARLSPAMPGAAYCNDGEQVRALRCSPIGDIAGMNRNITYAARFLAMDSAPKLFSAPLPTAVQPRRQASEHLEQVWIGLADNGIDVNAATIDLARGNVGIIGGHGRGKSTVLDTIANQIHDIDGIMVRISQPAHGVWHTQTIRRGATYTVQSAAPTPPRLLWLVDDADGLFDPFLTDRHAMAFREALADPSISVVFAVSSMRHVRVPEHCSTRIVFPSGEKTADLMAGVPSALLASLSADDFDIPGRAVLIAGVSARLMQCAS</sequence>
<keyword evidence="1 3" id="KW-0547">Nucleotide-binding</keyword>
<keyword evidence="2 3" id="KW-0067">ATP-binding</keyword>
<keyword evidence="5" id="KW-0472">Membrane</keyword>
<gene>
    <name evidence="7" type="ORF">F7D08_0869</name>
</gene>
<evidence type="ECO:0000256" key="3">
    <source>
        <dbReference type="PROSITE-ProRule" id="PRU00289"/>
    </source>
</evidence>
<organism evidence="7 8">
    <name type="scientific">Bifidobacterium cebidarum</name>
    <dbReference type="NCBI Taxonomy" id="2650773"/>
    <lineage>
        <taxon>Bacteria</taxon>
        <taxon>Bacillati</taxon>
        <taxon>Actinomycetota</taxon>
        <taxon>Actinomycetes</taxon>
        <taxon>Bifidobacteriales</taxon>
        <taxon>Bifidobacteriaceae</taxon>
        <taxon>Bifidobacterium</taxon>
    </lineage>
</organism>
<dbReference type="PROSITE" id="PS50901">
    <property type="entry name" value="FTSK"/>
    <property type="match status" value="1"/>
</dbReference>
<evidence type="ECO:0000259" key="6">
    <source>
        <dbReference type="PROSITE" id="PS50901"/>
    </source>
</evidence>
<dbReference type="SMART" id="SM00382">
    <property type="entry name" value="AAA"/>
    <property type="match status" value="2"/>
</dbReference>
<dbReference type="AlphaFoldDB" id="A0A6I1GAJ3"/>
<keyword evidence="7" id="KW-0131">Cell cycle</keyword>
<evidence type="ECO:0000256" key="4">
    <source>
        <dbReference type="SAM" id="MobiDB-lite"/>
    </source>
</evidence>
<name>A0A6I1GAJ3_9BIFI</name>
<keyword evidence="7" id="KW-0132">Cell division</keyword>
<feature type="transmembrane region" description="Helical" evidence="5">
    <location>
        <begin position="21"/>
        <end position="42"/>
    </location>
</feature>
<reference evidence="7 8" key="1">
    <citation type="submission" date="2019-09" db="EMBL/GenBank/DDBJ databases">
        <title>Characterization of the phylogenetic diversity of two novel species belonging to the genus Bifidobacterium: Bifidobacterium cebidarum sp. nov. and Bifidobacterium leontopitheci sp. nov.</title>
        <authorList>
            <person name="Lugli G.A."/>
            <person name="Duranti S."/>
            <person name="Milani C."/>
            <person name="Turroni F."/>
            <person name="Ventura M."/>
        </authorList>
    </citation>
    <scope>NUCLEOTIDE SEQUENCE [LARGE SCALE GENOMIC DNA]</scope>
    <source>
        <strain evidence="7 8">LMG 31469</strain>
    </source>
</reference>
<evidence type="ECO:0000256" key="5">
    <source>
        <dbReference type="SAM" id="Phobius"/>
    </source>
</evidence>
<dbReference type="Proteomes" id="UP000468413">
    <property type="component" value="Unassembled WGS sequence"/>
</dbReference>
<dbReference type="EMBL" id="WBVS01000003">
    <property type="protein sequence ID" value="KAB7788590.1"/>
    <property type="molecule type" value="Genomic_DNA"/>
</dbReference>
<dbReference type="Pfam" id="PF01580">
    <property type="entry name" value="FtsK_SpoIIIE"/>
    <property type="match status" value="1"/>
</dbReference>
<evidence type="ECO:0000313" key="7">
    <source>
        <dbReference type="EMBL" id="KAB7788590.1"/>
    </source>
</evidence>
<accession>A0A6I1GAJ3</accession>
<comment type="caution">
    <text evidence="7">The sequence shown here is derived from an EMBL/GenBank/DDBJ whole genome shotgun (WGS) entry which is preliminary data.</text>
</comment>
<feature type="domain" description="FtsK" evidence="6">
    <location>
        <begin position="127"/>
        <end position="310"/>
    </location>
</feature>
<keyword evidence="5" id="KW-1133">Transmembrane helix</keyword>
<dbReference type="GO" id="GO:0051301">
    <property type="term" value="P:cell division"/>
    <property type="evidence" value="ECO:0007669"/>
    <property type="project" value="UniProtKB-KW"/>
</dbReference>
<feature type="region of interest" description="Disordered" evidence="4">
    <location>
        <begin position="47"/>
        <end position="75"/>
    </location>
</feature>
<dbReference type="InterPro" id="IPR002543">
    <property type="entry name" value="FtsK_dom"/>
</dbReference>
<dbReference type="GO" id="GO:0003677">
    <property type="term" value="F:DNA binding"/>
    <property type="evidence" value="ECO:0007669"/>
    <property type="project" value="InterPro"/>
</dbReference>
<proteinExistence type="predicted"/>
<dbReference type="InterPro" id="IPR027417">
    <property type="entry name" value="P-loop_NTPase"/>
</dbReference>
<dbReference type="SUPFAM" id="SSF52540">
    <property type="entry name" value="P-loop containing nucleoside triphosphate hydrolases"/>
    <property type="match status" value="2"/>
</dbReference>
<keyword evidence="8" id="KW-1185">Reference proteome</keyword>